<feature type="compositionally biased region" description="Acidic residues" evidence="13">
    <location>
        <begin position="579"/>
        <end position="596"/>
    </location>
</feature>
<dbReference type="InterPro" id="IPR032714">
    <property type="entry name" value="DZIP1_N"/>
</dbReference>
<dbReference type="Proteomes" id="UP000663879">
    <property type="component" value="Unassembled WGS sequence"/>
</dbReference>
<evidence type="ECO:0000256" key="12">
    <source>
        <dbReference type="SAM" id="Coils"/>
    </source>
</evidence>
<evidence type="ECO:0000256" key="7">
    <source>
        <dbReference type="ARBA" id="ARBA00022833"/>
    </source>
</evidence>
<feature type="coiled-coil region" evidence="12">
    <location>
        <begin position="92"/>
        <end position="126"/>
    </location>
</feature>
<evidence type="ECO:0000313" key="16">
    <source>
        <dbReference type="Proteomes" id="UP000663879"/>
    </source>
</evidence>
<comment type="subcellular location">
    <subcellularLocation>
        <location evidence="2">Cytoplasm</location>
        <location evidence="2">Cytoskeleton</location>
        <location evidence="2">Cilium basal body</location>
    </subcellularLocation>
    <subcellularLocation>
        <location evidence="1">Cytoplasm</location>
        <location evidence="1">Cytoskeleton</location>
        <location evidence="1">Microtubule organizing center</location>
        <location evidence="1">Centrosome</location>
        <location evidence="1">Centriole</location>
    </subcellularLocation>
</comment>
<evidence type="ECO:0000256" key="8">
    <source>
        <dbReference type="ARBA" id="ARBA00023054"/>
    </source>
</evidence>
<feature type="compositionally biased region" description="Low complexity" evidence="13">
    <location>
        <begin position="650"/>
        <end position="661"/>
    </location>
</feature>
<feature type="domain" description="C2H2-type" evidence="14">
    <location>
        <begin position="149"/>
        <end position="177"/>
    </location>
</feature>
<dbReference type="PROSITE" id="PS50157">
    <property type="entry name" value="ZINC_FINGER_C2H2_2"/>
    <property type="match status" value="1"/>
</dbReference>
<evidence type="ECO:0000256" key="11">
    <source>
        <dbReference type="PROSITE-ProRule" id="PRU00042"/>
    </source>
</evidence>
<keyword evidence="5" id="KW-0479">Metal-binding</keyword>
<keyword evidence="16" id="KW-1185">Reference proteome</keyword>
<evidence type="ECO:0000256" key="13">
    <source>
        <dbReference type="SAM" id="MobiDB-lite"/>
    </source>
</evidence>
<organism evidence="15 16">
    <name type="scientific">Brachionus calyciflorus</name>
    <dbReference type="NCBI Taxonomy" id="104777"/>
    <lineage>
        <taxon>Eukaryota</taxon>
        <taxon>Metazoa</taxon>
        <taxon>Spiralia</taxon>
        <taxon>Gnathifera</taxon>
        <taxon>Rotifera</taxon>
        <taxon>Eurotatoria</taxon>
        <taxon>Monogononta</taxon>
        <taxon>Pseudotrocha</taxon>
        <taxon>Ploima</taxon>
        <taxon>Brachionidae</taxon>
        <taxon>Brachionus</taxon>
    </lineage>
</organism>
<dbReference type="GO" id="GO:0060271">
    <property type="term" value="P:cilium assembly"/>
    <property type="evidence" value="ECO:0007669"/>
    <property type="project" value="TreeGrafter"/>
</dbReference>
<dbReference type="InterPro" id="IPR013087">
    <property type="entry name" value="Znf_C2H2_type"/>
</dbReference>
<dbReference type="Pfam" id="PF25977">
    <property type="entry name" value="DZIP1"/>
    <property type="match status" value="1"/>
</dbReference>
<dbReference type="GO" id="GO:0036064">
    <property type="term" value="C:ciliary basal body"/>
    <property type="evidence" value="ECO:0007669"/>
    <property type="project" value="TreeGrafter"/>
</dbReference>
<dbReference type="GO" id="GO:0008270">
    <property type="term" value="F:zinc ion binding"/>
    <property type="evidence" value="ECO:0007669"/>
    <property type="project" value="UniProtKB-KW"/>
</dbReference>
<evidence type="ECO:0000256" key="1">
    <source>
        <dbReference type="ARBA" id="ARBA00004114"/>
    </source>
</evidence>
<feature type="compositionally biased region" description="Basic and acidic residues" evidence="13">
    <location>
        <begin position="665"/>
        <end position="677"/>
    </location>
</feature>
<evidence type="ECO:0000259" key="14">
    <source>
        <dbReference type="PROSITE" id="PS50157"/>
    </source>
</evidence>
<evidence type="ECO:0000256" key="10">
    <source>
        <dbReference type="ARBA" id="ARBA00023273"/>
    </source>
</evidence>
<keyword evidence="7" id="KW-0862">Zinc</keyword>
<proteinExistence type="inferred from homology"/>
<dbReference type="InterPro" id="IPR058883">
    <property type="entry name" value="DZIP1_dom"/>
</dbReference>
<name>A0A814BBY8_9BILA</name>
<dbReference type="InterPro" id="IPR051241">
    <property type="entry name" value="DZIP_RILPL"/>
</dbReference>
<dbReference type="GO" id="GO:0005737">
    <property type="term" value="C:cytoplasm"/>
    <property type="evidence" value="ECO:0007669"/>
    <property type="project" value="TreeGrafter"/>
</dbReference>
<evidence type="ECO:0000256" key="2">
    <source>
        <dbReference type="ARBA" id="ARBA00004120"/>
    </source>
</evidence>
<evidence type="ECO:0000256" key="6">
    <source>
        <dbReference type="ARBA" id="ARBA00022771"/>
    </source>
</evidence>
<reference evidence="15" key="1">
    <citation type="submission" date="2021-02" db="EMBL/GenBank/DDBJ databases">
        <authorList>
            <person name="Nowell W R."/>
        </authorList>
    </citation>
    <scope>NUCLEOTIDE SEQUENCE</scope>
    <source>
        <strain evidence="15">Ploen Becks lab</strain>
    </source>
</reference>
<evidence type="ECO:0000256" key="3">
    <source>
        <dbReference type="ARBA" id="ARBA00009131"/>
    </source>
</evidence>
<feature type="region of interest" description="Disordered" evidence="13">
    <location>
        <begin position="631"/>
        <end position="768"/>
    </location>
</feature>
<evidence type="ECO:0000256" key="5">
    <source>
        <dbReference type="ARBA" id="ARBA00022723"/>
    </source>
</evidence>
<protein>
    <recommendedName>
        <fullName evidence="14">C2H2-type domain-containing protein</fullName>
    </recommendedName>
</protein>
<comment type="caution">
    <text evidence="15">The sequence shown here is derived from an EMBL/GenBank/DDBJ whole genome shotgun (WGS) entry which is preliminary data.</text>
</comment>
<feature type="compositionally biased region" description="Polar residues" evidence="13">
    <location>
        <begin position="723"/>
        <end position="741"/>
    </location>
</feature>
<sequence>MSLNDSINNTLIFKKKSSRIDWRKIASVDLDRIARDLDVYSLQDNIDHITYCNIESELDTRLIDPNYIKLFKISQFTIEYLVHSQNYLTDVISSIETQLNTSLNQNEELKKLNDKLSKDLHDVKKENKKRKKMIETQQTLMSVTSANYHQCAYCSKVFLNVSYLQAHMTRRHADVDHSSMSKQAFEFEKELERIKERLRITESELIMERTSRLNLNNQKSNNSNNNEDLNLVIKKIEELKNNELEKQKEEFDKMRRNLRKEISELNDTNSKFEMEIKHLQESLSKKSSIGWIKDDVDLEKDNVLNMKKEIHRLNEIIANNEREIKNLNEQKSKLKTKENELKRKFKIDIQEKDDEIDRLKAKLAEMENSIGKSDNELRARINELQNELQLEIQMRQKIESELKNRPPSVTPRQQGTTSASQIITHIPQPIQTDKLPSQPLKSQPKSSIYLPDYCPLTLKELNSNPLHLDKFKKLAISLFEKELDEFGISIKDTRLSNQDFKLKMNSIKSIRPERADDMLKFNELRNVFNEISSKNAGQRLKSSIRSSKVHFKPEIKLEDDESTWIHDSIAKNNKKNDSETEEDVSLPEAFESDDDTEPTKSINLRQRGSVSPRKASKLASSINFDETSEFENVSQLTDSTRYKKNKSPSKKLLSSSQAKSSVGELAKKLERQLEVSMKKGNKPSKHAVPIGFKENSDENSLGSVSDLDESKSPRPRSGMRASFQDSNSSGLWVPESQSIDINQHVIERPPTANSTKTLNDTDDITNVD</sequence>
<dbReference type="PANTHER" id="PTHR21502">
    <property type="entry name" value="ZINC FINGER PROTEIN DZIP1"/>
    <property type="match status" value="1"/>
</dbReference>
<keyword evidence="6 11" id="KW-0863">Zinc-finger</keyword>
<dbReference type="PROSITE" id="PS00028">
    <property type="entry name" value="ZINC_FINGER_C2H2_1"/>
    <property type="match status" value="1"/>
</dbReference>
<dbReference type="AlphaFoldDB" id="A0A814BBY8"/>
<evidence type="ECO:0000313" key="15">
    <source>
        <dbReference type="EMBL" id="CAF0924834.1"/>
    </source>
</evidence>
<dbReference type="OrthoDB" id="515971at2759"/>
<dbReference type="EMBL" id="CAJNOC010002300">
    <property type="protein sequence ID" value="CAF0924834.1"/>
    <property type="molecule type" value="Genomic_DNA"/>
</dbReference>
<feature type="coiled-coil region" evidence="12">
    <location>
        <begin position="184"/>
        <end position="401"/>
    </location>
</feature>
<comment type="similarity">
    <text evidence="3">Belongs to the DZIP C2H2-type zinc-finger protein family.</text>
</comment>
<keyword evidence="10" id="KW-0966">Cell projection</keyword>
<dbReference type="GO" id="GO:0005814">
    <property type="term" value="C:centriole"/>
    <property type="evidence" value="ECO:0007669"/>
    <property type="project" value="UniProtKB-SubCell"/>
</dbReference>
<evidence type="ECO:0000256" key="9">
    <source>
        <dbReference type="ARBA" id="ARBA00023212"/>
    </source>
</evidence>
<feature type="region of interest" description="Disordered" evidence="13">
    <location>
        <begin position="573"/>
        <end position="615"/>
    </location>
</feature>
<evidence type="ECO:0000256" key="4">
    <source>
        <dbReference type="ARBA" id="ARBA00022490"/>
    </source>
</evidence>
<keyword evidence="9" id="KW-0206">Cytoskeleton</keyword>
<dbReference type="PANTHER" id="PTHR21502:SF3">
    <property type="entry name" value="CILIUM ASSEMBLY PROTEIN DZIP1L"/>
    <property type="match status" value="1"/>
</dbReference>
<gene>
    <name evidence="15" type="ORF">OXX778_LOCUS12582</name>
</gene>
<keyword evidence="4" id="KW-0963">Cytoplasm</keyword>
<keyword evidence="8 12" id="KW-0175">Coiled coil</keyword>
<dbReference type="Pfam" id="PF13815">
    <property type="entry name" value="Dzip-like_N"/>
    <property type="match status" value="1"/>
</dbReference>
<feature type="compositionally biased region" description="Polar residues" evidence="13">
    <location>
        <begin position="599"/>
        <end position="609"/>
    </location>
</feature>
<accession>A0A814BBY8</accession>